<reference evidence="2" key="1">
    <citation type="journal article" date="2019" name="Sci. Rep.">
        <title>Draft genome of Tanacetum cinerariifolium, the natural source of mosquito coil.</title>
        <authorList>
            <person name="Yamashiro T."/>
            <person name="Shiraishi A."/>
            <person name="Satake H."/>
            <person name="Nakayama K."/>
        </authorList>
    </citation>
    <scope>NUCLEOTIDE SEQUENCE</scope>
</reference>
<proteinExistence type="predicted"/>
<protein>
    <submittedName>
        <fullName evidence="2">Uncharacterized protein</fullName>
    </submittedName>
</protein>
<name>A0A699K7R2_TANCI</name>
<dbReference type="AlphaFoldDB" id="A0A699K7R2"/>
<evidence type="ECO:0000256" key="1">
    <source>
        <dbReference type="SAM" id="MobiDB-lite"/>
    </source>
</evidence>
<dbReference type="EMBL" id="BKCJ010488991">
    <property type="protein sequence ID" value="GFA79354.1"/>
    <property type="molecule type" value="Genomic_DNA"/>
</dbReference>
<comment type="caution">
    <text evidence="2">The sequence shown here is derived from an EMBL/GenBank/DDBJ whole genome shotgun (WGS) entry which is preliminary data.</text>
</comment>
<accession>A0A699K7R2</accession>
<sequence length="89" mass="10033">MEKSKRANESSHLNDKEKLHAPLPIVCGFFVADSGIQPQRWCSGQTRSVETQGESSSMNFRRKSGFTKYGSSSQTDVGDKKCWLRRFSS</sequence>
<feature type="compositionally biased region" description="Polar residues" evidence="1">
    <location>
        <begin position="46"/>
        <end position="59"/>
    </location>
</feature>
<evidence type="ECO:0000313" key="2">
    <source>
        <dbReference type="EMBL" id="GFA79354.1"/>
    </source>
</evidence>
<feature type="region of interest" description="Disordered" evidence="1">
    <location>
        <begin position="46"/>
        <end position="76"/>
    </location>
</feature>
<gene>
    <name evidence="2" type="ORF">Tci_651326</name>
</gene>
<organism evidence="2">
    <name type="scientific">Tanacetum cinerariifolium</name>
    <name type="common">Dalmatian daisy</name>
    <name type="synonym">Chrysanthemum cinerariifolium</name>
    <dbReference type="NCBI Taxonomy" id="118510"/>
    <lineage>
        <taxon>Eukaryota</taxon>
        <taxon>Viridiplantae</taxon>
        <taxon>Streptophyta</taxon>
        <taxon>Embryophyta</taxon>
        <taxon>Tracheophyta</taxon>
        <taxon>Spermatophyta</taxon>
        <taxon>Magnoliopsida</taxon>
        <taxon>eudicotyledons</taxon>
        <taxon>Gunneridae</taxon>
        <taxon>Pentapetalae</taxon>
        <taxon>asterids</taxon>
        <taxon>campanulids</taxon>
        <taxon>Asterales</taxon>
        <taxon>Asteraceae</taxon>
        <taxon>Asteroideae</taxon>
        <taxon>Anthemideae</taxon>
        <taxon>Anthemidinae</taxon>
        <taxon>Tanacetum</taxon>
    </lineage>
</organism>